<dbReference type="Proteomes" id="UP000582231">
    <property type="component" value="Unassembled WGS sequence"/>
</dbReference>
<evidence type="ECO:0000256" key="2">
    <source>
        <dbReference type="ARBA" id="ARBA00022448"/>
    </source>
</evidence>
<evidence type="ECO:0000259" key="9">
    <source>
        <dbReference type="PROSITE" id="PS50928"/>
    </source>
</evidence>
<name>A0A852RSY8_9ACTN</name>
<keyword evidence="4 8" id="KW-0812">Transmembrane</keyword>
<dbReference type="AlphaFoldDB" id="A0A852RSY8"/>
<dbReference type="InterPro" id="IPR010065">
    <property type="entry name" value="AA_ABC_transptr_permease_3TM"/>
</dbReference>
<dbReference type="GO" id="GO:0006865">
    <property type="term" value="P:amino acid transport"/>
    <property type="evidence" value="ECO:0007669"/>
    <property type="project" value="UniProtKB-KW"/>
</dbReference>
<dbReference type="GO" id="GO:0022857">
    <property type="term" value="F:transmembrane transporter activity"/>
    <property type="evidence" value="ECO:0007669"/>
    <property type="project" value="InterPro"/>
</dbReference>
<dbReference type="GO" id="GO:0043190">
    <property type="term" value="C:ATP-binding cassette (ABC) transporter complex"/>
    <property type="evidence" value="ECO:0007669"/>
    <property type="project" value="InterPro"/>
</dbReference>
<evidence type="ECO:0000256" key="8">
    <source>
        <dbReference type="RuleBase" id="RU363032"/>
    </source>
</evidence>
<comment type="subcellular location">
    <subcellularLocation>
        <location evidence="1 8">Cell membrane</location>
        <topology evidence="1 8">Multi-pass membrane protein</topology>
    </subcellularLocation>
</comment>
<evidence type="ECO:0000313" key="10">
    <source>
        <dbReference type="EMBL" id="NYD31990.1"/>
    </source>
</evidence>
<evidence type="ECO:0000313" key="11">
    <source>
        <dbReference type="Proteomes" id="UP000582231"/>
    </source>
</evidence>
<keyword evidence="6 8" id="KW-1133">Transmembrane helix</keyword>
<evidence type="ECO:0000256" key="3">
    <source>
        <dbReference type="ARBA" id="ARBA00022475"/>
    </source>
</evidence>
<evidence type="ECO:0000256" key="1">
    <source>
        <dbReference type="ARBA" id="ARBA00004651"/>
    </source>
</evidence>
<evidence type="ECO:0000256" key="4">
    <source>
        <dbReference type="ARBA" id="ARBA00022692"/>
    </source>
</evidence>
<dbReference type="InterPro" id="IPR043429">
    <property type="entry name" value="ArtM/GltK/GlnP/TcyL/YhdX-like"/>
</dbReference>
<feature type="transmembrane region" description="Helical" evidence="8">
    <location>
        <begin position="83"/>
        <end position="104"/>
    </location>
</feature>
<dbReference type="SUPFAM" id="SSF161098">
    <property type="entry name" value="MetI-like"/>
    <property type="match status" value="1"/>
</dbReference>
<dbReference type="PANTHER" id="PTHR30614">
    <property type="entry name" value="MEMBRANE COMPONENT OF AMINO ACID ABC TRANSPORTER"/>
    <property type="match status" value="1"/>
</dbReference>
<dbReference type="InterPro" id="IPR000515">
    <property type="entry name" value="MetI-like"/>
</dbReference>
<reference evidence="10 11" key="1">
    <citation type="submission" date="2020-07" db="EMBL/GenBank/DDBJ databases">
        <title>Sequencing the genomes of 1000 actinobacteria strains.</title>
        <authorList>
            <person name="Klenk H.-P."/>
        </authorList>
    </citation>
    <scope>NUCLEOTIDE SEQUENCE [LARGE SCALE GENOMIC DNA]</scope>
    <source>
        <strain evidence="10 11">DSM 19082</strain>
    </source>
</reference>
<sequence length="218" mass="22957">MTSFIEDFGSSLPRLLDGLQVSALLTGGGLTLGLPLALAAALAQMSSVRWLQAGAVVFVEVGRGAPALVLLQLAYFGLPNAGIVLPAVLSAITALSWTTAAYGAEYIRSGLAAVPNREIEGCQALGMNRRDTLRFVVVPQGLRIALPSLMGFAVMLFQATSLAYSVAVPELMSQAYSIGSSNFRYLNALVAAGLLYAAISIPTTWLSIGVERRMNRHA</sequence>
<proteinExistence type="inferred from homology"/>
<gene>
    <name evidence="10" type="ORF">BJ958_003536</name>
</gene>
<dbReference type="CDD" id="cd06261">
    <property type="entry name" value="TM_PBP2"/>
    <property type="match status" value="1"/>
</dbReference>
<keyword evidence="2 8" id="KW-0813">Transport</keyword>
<accession>A0A852RSY8</accession>
<dbReference type="Gene3D" id="1.10.3720.10">
    <property type="entry name" value="MetI-like"/>
    <property type="match status" value="1"/>
</dbReference>
<keyword evidence="5" id="KW-0029">Amino-acid transport</keyword>
<keyword evidence="3" id="KW-1003">Cell membrane</keyword>
<dbReference type="PROSITE" id="PS50928">
    <property type="entry name" value="ABC_TM1"/>
    <property type="match status" value="1"/>
</dbReference>
<feature type="domain" description="ABC transmembrane type-1" evidence="9">
    <location>
        <begin position="15"/>
        <end position="207"/>
    </location>
</feature>
<feature type="transmembrane region" description="Helical" evidence="8">
    <location>
        <begin position="185"/>
        <end position="208"/>
    </location>
</feature>
<evidence type="ECO:0000256" key="5">
    <source>
        <dbReference type="ARBA" id="ARBA00022970"/>
    </source>
</evidence>
<dbReference type="InterPro" id="IPR035906">
    <property type="entry name" value="MetI-like_sf"/>
</dbReference>
<feature type="transmembrane region" description="Helical" evidence="8">
    <location>
        <begin position="144"/>
        <end position="165"/>
    </location>
</feature>
<dbReference type="NCBIfam" id="TIGR01726">
    <property type="entry name" value="HEQRo_perm_3TM"/>
    <property type="match status" value="1"/>
</dbReference>
<comment type="similarity">
    <text evidence="8">Belongs to the binding-protein-dependent transport system permease family.</text>
</comment>
<comment type="caution">
    <text evidence="10">The sequence shown here is derived from an EMBL/GenBank/DDBJ whole genome shotgun (WGS) entry which is preliminary data.</text>
</comment>
<keyword evidence="11" id="KW-1185">Reference proteome</keyword>
<evidence type="ECO:0000256" key="7">
    <source>
        <dbReference type="ARBA" id="ARBA00023136"/>
    </source>
</evidence>
<protein>
    <submittedName>
        <fullName evidence="10">Polar amino acid transport system permease protein</fullName>
    </submittedName>
</protein>
<evidence type="ECO:0000256" key="6">
    <source>
        <dbReference type="ARBA" id="ARBA00022989"/>
    </source>
</evidence>
<dbReference type="PANTHER" id="PTHR30614:SF0">
    <property type="entry name" value="L-CYSTINE TRANSPORT SYSTEM PERMEASE PROTEIN TCYL"/>
    <property type="match status" value="1"/>
</dbReference>
<keyword evidence="7 8" id="KW-0472">Membrane</keyword>
<dbReference type="EMBL" id="JACCBF010000001">
    <property type="protein sequence ID" value="NYD31990.1"/>
    <property type="molecule type" value="Genomic_DNA"/>
</dbReference>
<feature type="transmembrane region" description="Helical" evidence="8">
    <location>
        <begin position="20"/>
        <end position="43"/>
    </location>
</feature>
<dbReference type="RefSeq" id="WP_179728227.1">
    <property type="nucleotide sequence ID" value="NZ_BAABEF010000001.1"/>
</dbReference>
<feature type="transmembrane region" description="Helical" evidence="8">
    <location>
        <begin position="55"/>
        <end position="77"/>
    </location>
</feature>
<organism evidence="10 11">
    <name type="scientific">Nocardioides kongjuensis</name>
    <dbReference type="NCBI Taxonomy" id="349522"/>
    <lineage>
        <taxon>Bacteria</taxon>
        <taxon>Bacillati</taxon>
        <taxon>Actinomycetota</taxon>
        <taxon>Actinomycetes</taxon>
        <taxon>Propionibacteriales</taxon>
        <taxon>Nocardioidaceae</taxon>
        <taxon>Nocardioides</taxon>
    </lineage>
</organism>
<dbReference type="Pfam" id="PF00528">
    <property type="entry name" value="BPD_transp_1"/>
    <property type="match status" value="1"/>
</dbReference>